<evidence type="ECO:0000313" key="5">
    <source>
        <dbReference type="EMBL" id="MBP1999637.1"/>
    </source>
</evidence>
<evidence type="ECO:0000259" key="4">
    <source>
        <dbReference type="Pfam" id="PF00135"/>
    </source>
</evidence>
<dbReference type="Pfam" id="PF00135">
    <property type="entry name" value="COesterase"/>
    <property type="match status" value="1"/>
</dbReference>
<dbReference type="EMBL" id="JAGGLD010000001">
    <property type="protein sequence ID" value="MBP1999637.1"/>
    <property type="molecule type" value="Genomic_DNA"/>
</dbReference>
<evidence type="ECO:0000256" key="1">
    <source>
        <dbReference type="ARBA" id="ARBA00005964"/>
    </source>
</evidence>
<organism evidence="5 6">
    <name type="scientific">Paenibacillus shirakamiensis</name>
    <dbReference type="NCBI Taxonomy" id="1265935"/>
    <lineage>
        <taxon>Bacteria</taxon>
        <taxon>Bacillati</taxon>
        <taxon>Bacillota</taxon>
        <taxon>Bacilli</taxon>
        <taxon>Bacillales</taxon>
        <taxon>Paenibacillaceae</taxon>
        <taxon>Paenibacillus</taxon>
    </lineage>
</organism>
<evidence type="ECO:0000313" key="6">
    <source>
        <dbReference type="Proteomes" id="UP001519288"/>
    </source>
</evidence>
<comment type="similarity">
    <text evidence="1 3">Belongs to the type-B carboxylesterase/lipase family.</text>
</comment>
<name>A0ABS4JD36_9BACL</name>
<dbReference type="PROSITE" id="PS00122">
    <property type="entry name" value="CARBOXYLESTERASE_B_1"/>
    <property type="match status" value="1"/>
</dbReference>
<keyword evidence="6" id="KW-1185">Reference proteome</keyword>
<dbReference type="GO" id="GO:0016787">
    <property type="term" value="F:hydrolase activity"/>
    <property type="evidence" value="ECO:0007669"/>
    <property type="project" value="UniProtKB-KW"/>
</dbReference>
<dbReference type="PRINTS" id="PR00878">
    <property type="entry name" value="CHOLNESTRASE"/>
</dbReference>
<dbReference type="InterPro" id="IPR002018">
    <property type="entry name" value="CarbesteraseB"/>
</dbReference>
<dbReference type="InterPro" id="IPR050309">
    <property type="entry name" value="Type-B_Carboxylest/Lipase"/>
</dbReference>
<dbReference type="RefSeq" id="WP_209859094.1">
    <property type="nucleotide sequence ID" value="NZ_JAGGLD010000001.1"/>
</dbReference>
<protein>
    <recommendedName>
        <fullName evidence="3">Carboxylic ester hydrolase</fullName>
        <ecNumber evidence="3">3.1.1.-</ecNumber>
    </recommendedName>
</protein>
<dbReference type="Proteomes" id="UP001519288">
    <property type="component" value="Unassembled WGS sequence"/>
</dbReference>
<dbReference type="InterPro" id="IPR029058">
    <property type="entry name" value="AB_hydrolase_fold"/>
</dbReference>
<dbReference type="EC" id="3.1.1.-" evidence="3"/>
<dbReference type="Gene3D" id="3.40.50.1820">
    <property type="entry name" value="alpha/beta hydrolase"/>
    <property type="match status" value="1"/>
</dbReference>
<sequence length="485" mass="53852">MDNLIVSTLYGKVEGQSEDGVHIWRGVPYAKPPVGKLRFQAPVSPDAWDGVLEAFEFSAECPQPLDGLNQRFEQRTIPQSEDCLYLNIWRPDNIQDKLPVMVWIHGGAFVTGSGSSSFYEGTHLAAQGHVIVVTLNYRLGPFGFLFMNELSSQYSPNVGLLDQIAALEWVKDNIEAFGGDSERITVFGESAGSMSIAALLAMPRAKGLFQQAIMQSGAAQVLPTKQATLIAGAFLQELGISPATLHELENVPTEHILKVGEIIRSRFGNHTVLLFQPVVDGEILPKDPLQAIEDGSAEGIPLLIGTNKDEGALFFPGGAEPVDLTPLIQSFEMITGLQHGKQILSAYPSTAAGQAQIVTDFVFWRNAVLFAEKQSLVAPVWMYRFDWTEPHHPFFHQAVHAAEIAFVFDNLEVFKVPGTNISDDMKQIAMQMQQAWVAFAHKGTPESHELKWPAYTKDERFTLIFHRDTHVEQDPDHQKRRLIVR</sequence>
<accession>A0ABS4JD36</accession>
<dbReference type="PROSITE" id="PS00941">
    <property type="entry name" value="CARBOXYLESTERASE_B_2"/>
    <property type="match status" value="1"/>
</dbReference>
<feature type="domain" description="Carboxylesterase type B" evidence="4">
    <location>
        <begin position="4"/>
        <end position="477"/>
    </location>
</feature>
<evidence type="ECO:0000256" key="3">
    <source>
        <dbReference type="RuleBase" id="RU361235"/>
    </source>
</evidence>
<dbReference type="InterPro" id="IPR019819">
    <property type="entry name" value="Carboxylesterase_B_CS"/>
</dbReference>
<keyword evidence="2 3" id="KW-0378">Hydrolase</keyword>
<dbReference type="PANTHER" id="PTHR11559">
    <property type="entry name" value="CARBOXYLESTERASE"/>
    <property type="match status" value="1"/>
</dbReference>
<dbReference type="InterPro" id="IPR019826">
    <property type="entry name" value="Carboxylesterase_B_AS"/>
</dbReference>
<gene>
    <name evidence="5" type="ORF">J2Z69_000656</name>
</gene>
<proteinExistence type="inferred from homology"/>
<comment type="caution">
    <text evidence="5">The sequence shown here is derived from an EMBL/GenBank/DDBJ whole genome shotgun (WGS) entry which is preliminary data.</text>
</comment>
<dbReference type="InterPro" id="IPR000997">
    <property type="entry name" value="Cholinesterase"/>
</dbReference>
<dbReference type="SUPFAM" id="SSF53474">
    <property type="entry name" value="alpha/beta-Hydrolases"/>
    <property type="match status" value="1"/>
</dbReference>
<evidence type="ECO:0000256" key="2">
    <source>
        <dbReference type="ARBA" id="ARBA00022801"/>
    </source>
</evidence>
<reference evidence="5 6" key="1">
    <citation type="submission" date="2021-03" db="EMBL/GenBank/DDBJ databases">
        <title>Genomic Encyclopedia of Type Strains, Phase IV (KMG-IV): sequencing the most valuable type-strain genomes for metagenomic binning, comparative biology and taxonomic classification.</title>
        <authorList>
            <person name="Goeker M."/>
        </authorList>
    </citation>
    <scope>NUCLEOTIDE SEQUENCE [LARGE SCALE GENOMIC DNA]</scope>
    <source>
        <strain evidence="5 6">DSM 26806</strain>
    </source>
</reference>